<feature type="compositionally biased region" description="Acidic residues" evidence="1">
    <location>
        <begin position="369"/>
        <end position="404"/>
    </location>
</feature>
<dbReference type="RefSeq" id="XP_015055602.1">
    <property type="nucleotide sequence ID" value="XM_015200116.2"/>
</dbReference>
<accession>A0ABM1FE32</accession>
<proteinExistence type="predicted"/>
<feature type="compositionally biased region" description="Basic and acidic residues" evidence="1">
    <location>
        <begin position="267"/>
        <end position="278"/>
    </location>
</feature>
<dbReference type="PANTHER" id="PTHR33870:SF4">
    <property type="entry name" value="CARDIOMYOPATHY-ASSOCIATED PROTEIN"/>
    <property type="match status" value="1"/>
</dbReference>
<dbReference type="GeneID" id="107002198"/>
<feature type="region of interest" description="Disordered" evidence="1">
    <location>
        <begin position="641"/>
        <end position="661"/>
    </location>
</feature>
<feature type="compositionally biased region" description="Low complexity" evidence="1">
    <location>
        <begin position="586"/>
        <end position="606"/>
    </location>
</feature>
<feature type="compositionally biased region" description="Basic and acidic residues" evidence="1">
    <location>
        <begin position="641"/>
        <end position="651"/>
    </location>
</feature>
<feature type="compositionally biased region" description="Basic and acidic residues" evidence="1">
    <location>
        <begin position="2117"/>
        <end position="2142"/>
    </location>
</feature>
<dbReference type="Proteomes" id="UP000694930">
    <property type="component" value="Chromosome 10"/>
</dbReference>
<feature type="transmembrane region" description="Helical" evidence="2">
    <location>
        <begin position="15"/>
        <end position="42"/>
    </location>
</feature>
<name>A0ABM1FE32_SOLPN</name>
<keyword evidence="3" id="KW-1185">Reference proteome</keyword>
<evidence type="ECO:0000256" key="2">
    <source>
        <dbReference type="SAM" id="Phobius"/>
    </source>
</evidence>
<reference evidence="3" key="1">
    <citation type="journal article" date="2014" name="Nat. Genet.">
        <title>The genome of the stress-tolerant wild tomato species Solanum pennellii.</title>
        <authorList>
            <person name="Bolger A."/>
            <person name="Scossa F."/>
            <person name="Bolger M.E."/>
            <person name="Lanz C."/>
            <person name="Maumus F."/>
            <person name="Tohge T."/>
            <person name="Quesneville H."/>
            <person name="Alseekh S."/>
            <person name="Sorensen I."/>
            <person name="Lichtenstein G."/>
            <person name="Fich E.A."/>
            <person name="Conte M."/>
            <person name="Keller H."/>
            <person name="Schneeberger K."/>
            <person name="Schwacke R."/>
            <person name="Ofner I."/>
            <person name="Vrebalov J."/>
            <person name="Xu Y."/>
            <person name="Osorio S."/>
            <person name="Aflitos S.A."/>
            <person name="Schijlen E."/>
            <person name="Jimenez-Gomez J.M."/>
            <person name="Ryngajllo M."/>
            <person name="Kimura S."/>
            <person name="Kumar R."/>
            <person name="Koenig D."/>
            <person name="Headland L.R."/>
            <person name="Maloof J.N."/>
            <person name="Sinha N."/>
            <person name="van Ham R.C."/>
            <person name="Lankhorst R.K."/>
            <person name="Mao L."/>
            <person name="Vogel A."/>
            <person name="Arsova B."/>
            <person name="Panstruga R."/>
            <person name="Fei Z."/>
            <person name="Rose J.K."/>
            <person name="Zamir D."/>
            <person name="Carrari F."/>
            <person name="Giovannoni J.J."/>
            <person name="Weigel D."/>
            <person name="Usadel B."/>
            <person name="Fernie A.R."/>
        </authorList>
    </citation>
    <scope>NUCLEOTIDE SEQUENCE [LARGE SCALE GENOMIC DNA]</scope>
    <source>
        <strain evidence="3">cv. LA0716</strain>
    </source>
</reference>
<keyword evidence="2" id="KW-1133">Transmembrane helix</keyword>
<evidence type="ECO:0000313" key="3">
    <source>
        <dbReference type="Proteomes" id="UP000694930"/>
    </source>
</evidence>
<feature type="compositionally biased region" description="Basic and acidic residues" evidence="1">
    <location>
        <begin position="2150"/>
        <end position="2159"/>
    </location>
</feature>
<keyword evidence="2" id="KW-0812">Transmembrane</keyword>
<evidence type="ECO:0000313" key="4">
    <source>
        <dbReference type="RefSeq" id="XP_015055602.1"/>
    </source>
</evidence>
<sequence>MGVGLVEIGVEMRKILMFSIKGCYVTVLNHPFLVSMLCFIAFLYRSFPFLFSILLAVSPVLVCTAVLLGTLLSFGQPNIPEIEREEKTSSHDIVPLRTGVLYDTTHIESADDSYYVERYTERGLVDQSIDKISDLSPLPEERSRDFQFGNGGFEEAGREFHEQNYKEKHGDGELTESQYSPIPTVDEDFEEAVREFYEQKNEEHDDGELLESQYSSIPTVDEDFEEAAREFYEQNSEKSEEKHDDGELMESQYSPIPTVDNESIEFDFDRSDSFDSRRVNLNSLPGSPWKKERKEEEEQEEEEEDDDDESFDSESDRAESSSPDASMADIIPMLHELHPLLDEDTTQHVSLLHDGSDAASDSSGKTTESDNESDDGVENQEELEVADDENEDGEDDEGKQDEEDISKSAITWTEEDQKNLIDLGSSEIERNQRLENLMARRRALKKMRLMMTEKNLIDLESADLPFNIPSISTARNNPFDVHNDNYDLGLPPIPGSAPSVLVPRRNPFDLPYDSSEEKPNLMEDEQDFITFQAKDPLFRRHESFIVRPSIFGLNRQDKQDSHLRPYFVPERMATEGTSYSPFQRQSSELSDSKVSSVPETESLSSVEDLEDSNLIEGQLRHKSLDQEELECRNLMDEHISEEPEHTSEHVKHGSQSSEEVESLVQLGTVKNHHDAEETLLQEGRITNALELNPTEIQSKPETSYQRYSSQSSSSSLAEVSERVFIDKEGEMRSSFEEIMGHIEENGISRQASFDGPDFHITSTSVDHTPREHPIYDSSPSAIRENIFSASFSSDQHVESETVFPPTLVEESTISFVERESEENSQDIEKNSLPTNEEILAPADDQEFLSREVVCQNELDVAKADISEDDEVFGSANALQVPELVVSQTSIDSESSADEDMGHKEGTIDHAQHQVSSSRFDADTHVVSHLVVNHAVESLSTSSDHQNIRQMGDEQHSLIAEVPLDQPVMPSLEKQSVEDVTEKEEPIVSEQHDLPSSDAVESSVTDALSEVDETQTSVGHQYASTERSISQCEEGLAYSDKSIDEHPSDDKEVKETPAILVESIEEASTTETLNVSEIHDLDDGIPIISSPRTPNSISNLHEVVEAPRGASLSGLKNMILEENDNQIKVLENYVLPPEAADFQHDELYIVEETDGIEDIDEAFLYELDTVGDFSINELGSCQNEFERRIDSTGEGLSAFHTVDSGTPEVAEDAFAEVHERKFPLHPDILNASTFQEIGKHEEKECASEIQKSGMSIIDHLDVSHTDFAEGEVHNAVDARSIEGGVPVDSDIGPSDPMTKLNLDAQEIVPEMTIAEAQNSVFEVANAESAQTGVTKVPQEVIVRDETDSGMPVLEAQTIQDIESAFWQVYEKEMEKSNVFELYNAEDSGMPVLEAQTVEDIELAFRGTSENETLNSNVYELPNAKLVTEKSGSSDNSAVFKISSQVLNDSGMPEVEAHTIEEIESAFGISSEKEKEHLNVVELPNAKLVTEESRHSDDAAVFEVSSSVKEDSEMPVVEAQTIEDIESAFRISSEKEIVHSNVVELHNAKLPDAKLVTEESGDSDDAAVFNVSNSIQEDSEMPVVEAQTIEDIESAFRISSEKEIVHSNVLELPNAKLVTEESVDSDDEVVFDVSSSVQEDSGMPVVEAQTIEDIESALRISSEEEIVHSNVLELPNGKLVTEESVNSDDEVVFDVSSSVQEDSGIPVLEAQTAEDINLTFRQIGEKSNVLEQRLAELATEESGDFDNGAVFDMSSSVQADSGMPVLEAQTAEDITLAFRQISEQEIEKSNVLEQPHAKLETEESGDFDNAAMFDVSSTVHEDSGMPVLEAQTVEDINFAFRQISEQEIAEKSNVLEQSNAELTTEEPGNSVNAAVFEVSGSVLEDPQMPIVEAQTAEDINLAFRQISEQEIDEKSNVLEQPNAELATEESGNVAAAAEVSSSALEDSEMPVPEAEIFEDIDMIFRRISEKEMKKSNVLEQPHAELATEVSGSSDNTAVLEASSVTRNMQLPILETRPTEYFDLDHEKLSESDDETLIRHDSVGGDEHPGESEDVGASSDSQTVETDLSLKQVLEGNLEKPLNYTSEGESAQAKPSEAGSSNDMESSVRGSDLPDSGEAETEKGDHEVVLKEAKTPIAEKPDHAVDMPATSDVKGKKDKSHETGSSSSSSSSSDSSSSDSDKE</sequence>
<feature type="compositionally biased region" description="Low complexity" evidence="1">
    <location>
        <begin position="1926"/>
        <end position="1942"/>
    </location>
</feature>
<feature type="region of interest" description="Disordered" evidence="1">
    <location>
        <begin position="576"/>
        <end position="610"/>
    </location>
</feature>
<feature type="compositionally biased region" description="Low complexity" evidence="1">
    <location>
        <begin position="703"/>
        <end position="712"/>
    </location>
</feature>
<feature type="region of interest" description="Disordered" evidence="1">
    <location>
        <begin position="2025"/>
        <end position="2180"/>
    </location>
</feature>
<organism evidence="3 4">
    <name type="scientific">Solanum pennellii</name>
    <name type="common">Tomato</name>
    <name type="synonym">Lycopersicon pennellii</name>
    <dbReference type="NCBI Taxonomy" id="28526"/>
    <lineage>
        <taxon>Eukaryota</taxon>
        <taxon>Viridiplantae</taxon>
        <taxon>Streptophyta</taxon>
        <taxon>Embryophyta</taxon>
        <taxon>Tracheophyta</taxon>
        <taxon>Spermatophyta</taxon>
        <taxon>Magnoliopsida</taxon>
        <taxon>eudicotyledons</taxon>
        <taxon>Gunneridae</taxon>
        <taxon>Pentapetalae</taxon>
        <taxon>asterids</taxon>
        <taxon>lamiids</taxon>
        <taxon>Solanales</taxon>
        <taxon>Solanaceae</taxon>
        <taxon>Solanoideae</taxon>
        <taxon>Solaneae</taxon>
        <taxon>Solanum</taxon>
        <taxon>Solanum subgen. Lycopersicon</taxon>
    </lineage>
</organism>
<feature type="compositionally biased region" description="Basic and acidic residues" evidence="1">
    <location>
        <begin position="2025"/>
        <end position="2048"/>
    </location>
</feature>
<keyword evidence="2" id="KW-0472">Membrane</keyword>
<feature type="region of interest" description="Disordered" evidence="1">
    <location>
        <begin position="968"/>
        <end position="998"/>
    </location>
</feature>
<feature type="transmembrane region" description="Helical" evidence="2">
    <location>
        <begin position="49"/>
        <end position="74"/>
    </location>
</feature>
<feature type="region of interest" description="Disordered" evidence="1">
    <location>
        <begin position="680"/>
        <end position="712"/>
    </location>
</feature>
<feature type="region of interest" description="Disordered" evidence="1">
    <location>
        <begin position="1921"/>
        <end position="1948"/>
    </location>
</feature>
<feature type="compositionally biased region" description="Low complexity" evidence="1">
    <location>
        <begin position="2162"/>
        <end position="2180"/>
    </location>
</feature>
<feature type="region of interest" description="Disordered" evidence="1">
    <location>
        <begin position="230"/>
        <end position="404"/>
    </location>
</feature>
<evidence type="ECO:0000256" key="1">
    <source>
        <dbReference type="SAM" id="MobiDB-lite"/>
    </source>
</evidence>
<feature type="compositionally biased region" description="Basic and acidic residues" evidence="1">
    <location>
        <begin position="982"/>
        <end position="994"/>
    </location>
</feature>
<dbReference type="PANTHER" id="PTHR33870">
    <property type="entry name" value="CARDIOMYOPATHY-ASSOCIATED PROTEIN"/>
    <property type="match status" value="1"/>
</dbReference>
<feature type="compositionally biased region" description="Basic and acidic residues" evidence="1">
    <location>
        <begin position="230"/>
        <end position="246"/>
    </location>
</feature>
<protein>
    <submittedName>
        <fullName evidence="4">Microtubule-associated protein futsch-like isoform X1</fullName>
    </submittedName>
</protein>
<feature type="compositionally biased region" description="Polar residues" evidence="1">
    <location>
        <begin position="2095"/>
        <end position="2106"/>
    </location>
</feature>
<reference evidence="4" key="2">
    <citation type="submission" date="2025-08" db="UniProtKB">
        <authorList>
            <consortium name="RefSeq"/>
        </authorList>
    </citation>
    <scope>IDENTIFICATION</scope>
</reference>
<gene>
    <name evidence="4" type="primary">LOC107002198</name>
</gene>
<feature type="compositionally biased region" description="Acidic residues" evidence="1">
    <location>
        <begin position="297"/>
        <end position="313"/>
    </location>
</feature>
<feature type="compositionally biased region" description="Polar residues" evidence="1">
    <location>
        <begin position="576"/>
        <end position="585"/>
    </location>
</feature>